<organism evidence="3 4">
    <name type="scientific">Carpediemonas membranifera</name>
    <dbReference type="NCBI Taxonomy" id="201153"/>
    <lineage>
        <taxon>Eukaryota</taxon>
        <taxon>Metamonada</taxon>
        <taxon>Carpediemonas-like organisms</taxon>
        <taxon>Carpediemonas</taxon>
    </lineage>
</organism>
<keyword evidence="4" id="KW-1185">Reference proteome</keyword>
<gene>
    <name evidence="3" type="ORF">J8273_5245</name>
</gene>
<feature type="region of interest" description="Disordered" evidence="2">
    <location>
        <begin position="1"/>
        <end position="53"/>
    </location>
</feature>
<evidence type="ECO:0000256" key="1">
    <source>
        <dbReference type="SAM" id="Coils"/>
    </source>
</evidence>
<keyword evidence="1" id="KW-0175">Coiled coil</keyword>
<accession>A0A8J6E8Q8</accession>
<comment type="caution">
    <text evidence="3">The sequence shown here is derived from an EMBL/GenBank/DDBJ whole genome shotgun (WGS) entry which is preliminary data.</text>
</comment>
<dbReference type="Proteomes" id="UP000717585">
    <property type="component" value="Unassembled WGS sequence"/>
</dbReference>
<proteinExistence type="predicted"/>
<evidence type="ECO:0000256" key="2">
    <source>
        <dbReference type="SAM" id="MobiDB-lite"/>
    </source>
</evidence>
<name>A0A8J6E8Q8_9EUKA</name>
<feature type="compositionally biased region" description="Polar residues" evidence="2">
    <location>
        <begin position="11"/>
        <end position="20"/>
    </location>
</feature>
<protein>
    <submittedName>
        <fullName evidence="3">Uncharacterized protein</fullName>
    </submittedName>
</protein>
<evidence type="ECO:0000313" key="4">
    <source>
        <dbReference type="Proteomes" id="UP000717585"/>
    </source>
</evidence>
<dbReference type="AlphaFoldDB" id="A0A8J6E8Q8"/>
<reference evidence="3" key="1">
    <citation type="submission" date="2021-05" db="EMBL/GenBank/DDBJ databases">
        <title>A free-living protist that lacks canonical eukaryotic 1 DNA replication and segregation systems.</title>
        <authorList>
            <person name="Salas-Leiva D.E."/>
            <person name="Tromer E.C."/>
            <person name="Curtis B.A."/>
            <person name="Jerlstrom-Hultqvist J."/>
            <person name="Kolisko M."/>
            <person name="Yi Z."/>
            <person name="Salas-Leiva J.S."/>
            <person name="Gallot-Lavallee L."/>
            <person name="Kops G.J.P.L."/>
            <person name="Archibald J.M."/>
            <person name="Simpson A.G.B."/>
            <person name="Roger A.J."/>
        </authorList>
    </citation>
    <scope>NUCLEOTIDE SEQUENCE</scope>
    <source>
        <strain evidence="3">BICM</strain>
    </source>
</reference>
<sequence length="333" mass="37718">MSAASDPMAELSTSIRQVSALSPPRYRPNTLSTTNYDSIPRSPPSRSQHAETEKDELLRLIVSMRDQIVAKEADLIDCRRHLTQEQDDKRELQQRLTASEARVSKLLADLERARADTSDSVRAIHNRALDAEERIVRLQADLEHRDRLVTVAQRAQKEAEQSVANLVSLQQNLLVEPAEPPKKAKVTRRRRPVSAPRARAKKAESRPIDVSMPYVPIIGEATVAARKKLHTKKKPQITLTSGDDDAKTLAASLESEKARLSADYEALMAQATQNPLEFARNTEQQQRLRYLLDEIRAKDQQLVHLKRYRRSVAESPMGRLLSPKRRPRTLLSQ</sequence>
<feature type="compositionally biased region" description="Basic residues" evidence="2">
    <location>
        <begin position="183"/>
        <end position="192"/>
    </location>
</feature>
<dbReference type="EMBL" id="JAHDYR010000038">
    <property type="protein sequence ID" value="KAG9392260.1"/>
    <property type="molecule type" value="Genomic_DNA"/>
</dbReference>
<feature type="region of interest" description="Disordered" evidence="2">
    <location>
        <begin position="180"/>
        <end position="205"/>
    </location>
</feature>
<feature type="coiled-coil region" evidence="1">
    <location>
        <begin position="75"/>
        <end position="172"/>
    </location>
</feature>
<evidence type="ECO:0000313" key="3">
    <source>
        <dbReference type="EMBL" id="KAG9392260.1"/>
    </source>
</evidence>